<evidence type="ECO:0000256" key="1">
    <source>
        <dbReference type="ARBA" id="ARBA00022670"/>
    </source>
</evidence>
<dbReference type="GO" id="GO:0008239">
    <property type="term" value="F:dipeptidyl-peptidase activity"/>
    <property type="evidence" value="ECO:0007669"/>
    <property type="project" value="TreeGrafter"/>
</dbReference>
<dbReference type="PANTHER" id="PTHR11731:SF193">
    <property type="entry name" value="DIPEPTIDYL PEPTIDASE 9"/>
    <property type="match status" value="1"/>
</dbReference>
<evidence type="ECO:0000313" key="6">
    <source>
        <dbReference type="EMBL" id="MBY5958309.1"/>
    </source>
</evidence>
<dbReference type="EMBL" id="JAHVHU010000008">
    <property type="protein sequence ID" value="MBY5958309.1"/>
    <property type="molecule type" value="Genomic_DNA"/>
</dbReference>
<dbReference type="RefSeq" id="WP_222579847.1">
    <property type="nucleotide sequence ID" value="NZ_JAHVHU010000008.1"/>
</dbReference>
<feature type="domain" description="Peptidase S9 prolyl oligopeptidase catalytic" evidence="4">
    <location>
        <begin position="521"/>
        <end position="716"/>
    </location>
</feature>
<dbReference type="InterPro" id="IPR002471">
    <property type="entry name" value="Pept_S9_AS"/>
</dbReference>
<evidence type="ECO:0000313" key="7">
    <source>
        <dbReference type="Proteomes" id="UP000753961"/>
    </source>
</evidence>
<evidence type="ECO:0000256" key="2">
    <source>
        <dbReference type="ARBA" id="ARBA00022801"/>
    </source>
</evidence>
<dbReference type="Gene3D" id="3.40.50.1820">
    <property type="entry name" value="alpha/beta hydrolase"/>
    <property type="match status" value="1"/>
</dbReference>
<evidence type="ECO:0000259" key="4">
    <source>
        <dbReference type="Pfam" id="PF00326"/>
    </source>
</evidence>
<dbReference type="Pfam" id="PF00930">
    <property type="entry name" value="DPPIV_N"/>
    <property type="match status" value="1"/>
</dbReference>
<feature type="domain" description="Dipeptidylpeptidase IV N-terminal" evidence="5">
    <location>
        <begin position="88"/>
        <end position="432"/>
    </location>
</feature>
<dbReference type="SUPFAM" id="SSF53474">
    <property type="entry name" value="alpha/beta-Hydrolases"/>
    <property type="match status" value="1"/>
</dbReference>
<dbReference type="PANTHER" id="PTHR11731">
    <property type="entry name" value="PROTEASE FAMILY S9B,C DIPEPTIDYL-PEPTIDASE IV-RELATED"/>
    <property type="match status" value="1"/>
</dbReference>
<dbReference type="FunFam" id="3.40.50.1820:FF:000003">
    <property type="entry name" value="Dipeptidyl peptidase 4"/>
    <property type="match status" value="1"/>
</dbReference>
<gene>
    <name evidence="6" type="ORF">KUV50_09220</name>
</gene>
<dbReference type="SUPFAM" id="SSF82171">
    <property type="entry name" value="DPP6 N-terminal domain-like"/>
    <property type="match status" value="1"/>
</dbReference>
<accession>A0A953HNE4</accession>
<keyword evidence="2" id="KW-0378">Hydrolase</keyword>
<dbReference type="Gene3D" id="2.140.10.30">
    <property type="entry name" value="Dipeptidylpeptidase IV, N-terminal domain"/>
    <property type="match status" value="1"/>
</dbReference>
<dbReference type="PROSITE" id="PS00708">
    <property type="entry name" value="PRO_ENDOPEP_SER"/>
    <property type="match status" value="1"/>
</dbReference>
<evidence type="ECO:0000256" key="3">
    <source>
        <dbReference type="ARBA" id="ARBA00023180"/>
    </source>
</evidence>
<dbReference type="InterPro" id="IPR050278">
    <property type="entry name" value="Serine_Prot_S9B/DPPIV"/>
</dbReference>
<name>A0A953HNE4_9BACT</name>
<protein>
    <submittedName>
        <fullName evidence="6">S9 family peptidase</fullName>
    </submittedName>
</protein>
<dbReference type="Proteomes" id="UP000753961">
    <property type="component" value="Unassembled WGS sequence"/>
</dbReference>
<dbReference type="AlphaFoldDB" id="A0A953HNE4"/>
<evidence type="ECO:0000259" key="5">
    <source>
        <dbReference type="Pfam" id="PF00930"/>
    </source>
</evidence>
<dbReference type="InterPro" id="IPR002469">
    <property type="entry name" value="Peptidase_S9B_N"/>
</dbReference>
<keyword evidence="1" id="KW-0645">Protease</keyword>
<keyword evidence="3" id="KW-0325">Glycoprotein</keyword>
<reference evidence="6" key="1">
    <citation type="submission" date="2021-06" db="EMBL/GenBank/DDBJ databases">
        <title>44 bacteria genomes isolated from Dapeng, Shenzhen.</title>
        <authorList>
            <person name="Zheng W."/>
            <person name="Yu S."/>
            <person name="Huang Y."/>
        </authorList>
    </citation>
    <scope>NUCLEOTIDE SEQUENCE</scope>
    <source>
        <strain evidence="6">DP5N28-2</strain>
    </source>
</reference>
<dbReference type="InterPro" id="IPR001375">
    <property type="entry name" value="Peptidase_S9_cat"/>
</dbReference>
<dbReference type="InterPro" id="IPR029058">
    <property type="entry name" value="AB_hydrolase_fold"/>
</dbReference>
<dbReference type="GO" id="GO:0006508">
    <property type="term" value="P:proteolysis"/>
    <property type="evidence" value="ECO:0007669"/>
    <property type="project" value="UniProtKB-KW"/>
</dbReference>
<dbReference type="Pfam" id="PF00326">
    <property type="entry name" value="Peptidase_S9"/>
    <property type="match status" value="1"/>
</dbReference>
<organism evidence="6 7">
    <name type="scientific">Membranihabitans marinus</name>
    <dbReference type="NCBI Taxonomy" id="1227546"/>
    <lineage>
        <taxon>Bacteria</taxon>
        <taxon>Pseudomonadati</taxon>
        <taxon>Bacteroidota</taxon>
        <taxon>Saprospiria</taxon>
        <taxon>Saprospirales</taxon>
        <taxon>Saprospiraceae</taxon>
        <taxon>Membranihabitans</taxon>
    </lineage>
</organism>
<comment type="caution">
    <text evidence="6">The sequence shown here is derived from an EMBL/GenBank/DDBJ whole genome shotgun (WGS) entry which is preliminary data.</text>
</comment>
<proteinExistence type="predicted"/>
<keyword evidence="7" id="KW-1185">Reference proteome</keyword>
<dbReference type="GO" id="GO:0004252">
    <property type="term" value="F:serine-type endopeptidase activity"/>
    <property type="evidence" value="ECO:0007669"/>
    <property type="project" value="InterPro"/>
</dbReference>
<sequence length="716" mass="82708">MTLAMGLTTAVAQKEITLEDIWSKGTFAAKSIPGFNFMNDGRQYTLREGNTIAAFDITTGEKTQTIFDPQTLREKNGFDGKFASYTFSPDEQLILLATNRKQVYRRSFLATYYLYDRNKNEISLLYDADRQMNAHFSPDGMKIGFVHKNNLYYKDLATDEVVQITEDGQEDAIIHGAADWVYEEEFAITRTFEWSPDGRFLAWIRFDERAVPQFTMTNYRNGLYPDYETFKYPKVGEKNALVSVHLYDVEDDRSREVDILTSESDLYIPRIKWTKQADQLVVFVLNRHQNNLKLILANANNGDARVLMEESNKYYIDIDDNLTFLEDREHFLWTSEKAGRNQVYLIDFDGRKKRITPKNDIVTEVYGYDPARKQIYYQAIDHSPLQRAVFSIDLKGQVKKLTSADLEGWNGARFSTTFDYYVLVHATADSPPVYSVYRNDGKLIRVIEDNAELADRTTEYGFQPKEFFTFKNQEGTTLNGYMIKPNDFDSTKKYPVFMFLYGGPGSQQVVDDWQGRYLTWFQMLAQKGYIVACVDNRGTGGRGEEFKKQIYMNLGKMETADQIDAAKYLGDLPYIDPSRVGVFGWSYGGYMSTNLILHGNDVFKMAIAVAPVTNWRWYDTIYTERYMRTEAENEQGYHDYSPVYYADKLKGSYLLVHGLSDDNVHFQHAAEMARALIDAGKEFDTMYYPNDNHGISGPGSKLHLFRLMTNFIKENL</sequence>